<evidence type="ECO:0000256" key="11">
    <source>
        <dbReference type="SAM" id="MobiDB-lite"/>
    </source>
</evidence>
<evidence type="ECO:0000313" key="12">
    <source>
        <dbReference type="EMBL" id="POM84570.1"/>
    </source>
</evidence>
<accession>A0A2P4Z3I8</accession>
<dbReference type="AlphaFoldDB" id="A0A2P4Z3I8"/>
<dbReference type="EC" id="2.5.1.75" evidence="3"/>
<comment type="caution">
    <text evidence="12">The sequence shown here is derived from an EMBL/GenBank/DDBJ whole genome shotgun (WGS) entry which is preliminary data.</text>
</comment>
<evidence type="ECO:0000256" key="9">
    <source>
        <dbReference type="ARBA" id="ARBA00049563"/>
    </source>
</evidence>
<dbReference type="OrthoDB" id="775260at2759"/>
<organism evidence="12 13">
    <name type="scientific">Cryptosporidium meleagridis</name>
    <dbReference type="NCBI Taxonomy" id="93969"/>
    <lineage>
        <taxon>Eukaryota</taxon>
        <taxon>Sar</taxon>
        <taxon>Alveolata</taxon>
        <taxon>Apicomplexa</taxon>
        <taxon>Conoidasida</taxon>
        <taxon>Coccidia</taxon>
        <taxon>Eucoccidiorida</taxon>
        <taxon>Eimeriorina</taxon>
        <taxon>Cryptosporidiidae</taxon>
        <taxon>Cryptosporidium</taxon>
    </lineage>
</organism>
<name>A0A2P4Z3I8_9CRYT</name>
<keyword evidence="8" id="KW-0460">Magnesium</keyword>
<keyword evidence="5" id="KW-0819">tRNA processing</keyword>
<evidence type="ECO:0000256" key="1">
    <source>
        <dbReference type="ARBA" id="ARBA00001946"/>
    </source>
</evidence>
<evidence type="ECO:0000256" key="2">
    <source>
        <dbReference type="ARBA" id="ARBA00005842"/>
    </source>
</evidence>
<evidence type="ECO:0000313" key="13">
    <source>
        <dbReference type="Proteomes" id="UP000236928"/>
    </source>
</evidence>
<dbReference type="GO" id="GO:0005524">
    <property type="term" value="F:ATP binding"/>
    <property type="evidence" value="ECO:0007669"/>
    <property type="project" value="UniProtKB-KW"/>
</dbReference>
<evidence type="ECO:0000256" key="4">
    <source>
        <dbReference type="ARBA" id="ARBA00022679"/>
    </source>
</evidence>
<keyword evidence="4 10" id="KW-0808">Transferase</keyword>
<dbReference type="InterPro" id="IPR027417">
    <property type="entry name" value="P-loop_NTPase"/>
</dbReference>
<dbReference type="NCBIfam" id="TIGR00174">
    <property type="entry name" value="miaA"/>
    <property type="match status" value="1"/>
</dbReference>
<feature type="region of interest" description="Disordered" evidence="11">
    <location>
        <begin position="205"/>
        <end position="231"/>
    </location>
</feature>
<evidence type="ECO:0000256" key="7">
    <source>
        <dbReference type="ARBA" id="ARBA00022840"/>
    </source>
</evidence>
<reference evidence="12 13" key="1">
    <citation type="submission" date="2014-04" db="EMBL/GenBank/DDBJ databases">
        <title>Comparative Genomics of Cryptosporidium Species.</title>
        <authorList>
            <person name="Silva J.C."/>
            <person name="Su Q."/>
            <person name="Chalmers R."/>
            <person name="Chibucos M.C."/>
            <person name="Elwin K."/>
            <person name="Godinez A."/>
            <person name="Guo F."/>
            <person name="Huynh K."/>
            <person name="Orvis J."/>
            <person name="Ott S."/>
            <person name="Sadzewicz L."/>
            <person name="Sengamalay N."/>
            <person name="Shetty A."/>
            <person name="Sun M."/>
            <person name="Tallon L."/>
            <person name="Xiao L."/>
            <person name="Zhang H."/>
            <person name="Fraser C.M."/>
            <person name="Zhu G."/>
            <person name="Kissinger J."/>
            <person name="Widmer G."/>
        </authorList>
    </citation>
    <scope>NUCLEOTIDE SEQUENCE [LARGE SCALE GENOMIC DNA]</scope>
    <source>
        <strain evidence="12 13">UKMEL1</strain>
    </source>
</reference>
<evidence type="ECO:0000256" key="3">
    <source>
        <dbReference type="ARBA" id="ARBA00012665"/>
    </source>
</evidence>
<dbReference type="PANTHER" id="PTHR11088">
    <property type="entry name" value="TRNA DIMETHYLALLYLTRANSFERASE"/>
    <property type="match status" value="1"/>
</dbReference>
<dbReference type="HAMAP" id="MF_00185">
    <property type="entry name" value="IPP_trans"/>
    <property type="match status" value="1"/>
</dbReference>
<dbReference type="Pfam" id="PF04032">
    <property type="entry name" value="Rpr2"/>
    <property type="match status" value="1"/>
</dbReference>
<evidence type="ECO:0000256" key="10">
    <source>
        <dbReference type="RuleBase" id="RU003785"/>
    </source>
</evidence>
<keyword evidence="6 10" id="KW-0547">Nucleotide-binding</keyword>
<feature type="compositionally biased region" description="Polar residues" evidence="11">
    <location>
        <begin position="214"/>
        <end position="227"/>
    </location>
</feature>
<sequence>MQQIQSKLSIISKSINSKSLNSFEFNNNYNSHNSKFQIVEEQKSSNTNELKFLIDASKIYSLICPSLSSRLICKVANLTSEINQTKSYSDYFSGKICPKCFSVYLMGINCKLEVKPIKGIIRKRLKKKLLKLSKISNQNFQNYSFKNILISCKVCKFSFKKPYWEKKIKNSNRHEALNNTQNNKNKAEDILNYSSFILRNADTNNQDQNHKISNKSGHSQNRSPNTNKNHRFFNKTQKAGSIPQEKKNSVNIVNLTELNEDVKSEQNGQSTQDVPVIFIFGTTASGKTRLSIDIWEYLDKKGFKSEIINCDSMQLYKGFDIGTAKVSKEIRNRIPHHLLDVFDINEDCTASKYISLAVPIIDRLISENITPIIVGGTHMYLKALIWKSLIDSQPCSSLNPSIKDEEYSNFTNEELFEQLLKIDPERALTLNINDRRKIIRGIEIYNTNGLTFTELKKIHPYKVRYNNSVLFWVRNNNVKECIDIRINEMINDGLLKEVFLLKERLLTCNKYIGLLQGIAYKEFIDVLDKKTKIEDISEEELNICIENLRRKTFQYSKRQEKFIKKYIINRGLNVNILEFDGEVSSSQKLELLEFNFQEQK</sequence>
<dbReference type="GO" id="GO:0052381">
    <property type="term" value="F:tRNA dimethylallyltransferase activity"/>
    <property type="evidence" value="ECO:0007669"/>
    <property type="project" value="UniProtKB-EC"/>
</dbReference>
<comment type="catalytic activity">
    <reaction evidence="9">
        <text>adenosine(37) in tRNA + dimethylallyl diphosphate = N(6)-dimethylallyladenosine(37) in tRNA + diphosphate</text>
        <dbReference type="Rhea" id="RHEA:26482"/>
        <dbReference type="Rhea" id="RHEA-COMP:10162"/>
        <dbReference type="Rhea" id="RHEA-COMP:10375"/>
        <dbReference type="ChEBI" id="CHEBI:33019"/>
        <dbReference type="ChEBI" id="CHEBI:57623"/>
        <dbReference type="ChEBI" id="CHEBI:74411"/>
        <dbReference type="ChEBI" id="CHEBI:74415"/>
        <dbReference type="EC" id="2.5.1.75"/>
    </reaction>
</comment>
<dbReference type="Gene3D" id="3.40.50.300">
    <property type="entry name" value="P-loop containing nucleotide triphosphate hydrolases"/>
    <property type="match status" value="1"/>
</dbReference>
<gene>
    <name evidence="12" type="ORF">CmeUKMEL1_13055</name>
</gene>
<comment type="cofactor">
    <cofactor evidence="1">
        <name>Mg(2+)</name>
        <dbReference type="ChEBI" id="CHEBI:18420"/>
    </cofactor>
</comment>
<dbReference type="Gene3D" id="1.10.20.140">
    <property type="match status" value="1"/>
</dbReference>
<keyword evidence="7 10" id="KW-0067">ATP-binding</keyword>
<dbReference type="InterPro" id="IPR039657">
    <property type="entry name" value="Dimethylallyltransferase"/>
</dbReference>
<dbReference type="PANTHER" id="PTHR11088:SF60">
    <property type="entry name" value="TRNA DIMETHYLALLYLTRANSFERASE"/>
    <property type="match status" value="1"/>
</dbReference>
<dbReference type="VEuPathDB" id="CryptoDB:CmeUKMEL1_13055"/>
<comment type="similarity">
    <text evidence="2 10">Belongs to the IPP transferase family.</text>
</comment>
<keyword evidence="13" id="KW-1185">Reference proteome</keyword>
<evidence type="ECO:0000256" key="5">
    <source>
        <dbReference type="ARBA" id="ARBA00022694"/>
    </source>
</evidence>
<evidence type="ECO:0000256" key="6">
    <source>
        <dbReference type="ARBA" id="ARBA00022741"/>
    </source>
</evidence>
<dbReference type="EMBL" id="JIBK01000046">
    <property type="protein sequence ID" value="POM84570.1"/>
    <property type="molecule type" value="Genomic_DNA"/>
</dbReference>
<protein>
    <recommendedName>
        <fullName evidence="3">tRNA dimethylallyltransferase</fullName>
        <ecNumber evidence="3">2.5.1.75</ecNumber>
    </recommendedName>
</protein>
<dbReference type="InterPro" id="IPR018022">
    <property type="entry name" value="IPT"/>
</dbReference>
<evidence type="ECO:0000256" key="8">
    <source>
        <dbReference type="ARBA" id="ARBA00022842"/>
    </source>
</evidence>
<dbReference type="GO" id="GO:0006400">
    <property type="term" value="P:tRNA modification"/>
    <property type="evidence" value="ECO:0007669"/>
    <property type="project" value="TreeGrafter"/>
</dbReference>
<dbReference type="InterPro" id="IPR007175">
    <property type="entry name" value="Rpr2/Snm1/Rpp21"/>
</dbReference>
<dbReference type="Pfam" id="PF01715">
    <property type="entry name" value="IPPT"/>
    <property type="match status" value="1"/>
</dbReference>
<dbReference type="SUPFAM" id="SSF52540">
    <property type="entry name" value="P-loop containing nucleoside triphosphate hydrolases"/>
    <property type="match status" value="1"/>
</dbReference>
<proteinExistence type="inferred from homology"/>
<dbReference type="Proteomes" id="UP000236928">
    <property type="component" value="Unassembled WGS sequence"/>
</dbReference>